<dbReference type="Pfam" id="PF13367">
    <property type="entry name" value="PrsW-protease"/>
    <property type="match status" value="1"/>
</dbReference>
<dbReference type="HOGENOM" id="CLU_051200_0_0_1"/>
<organism evidence="2 3">
    <name type="scientific">Exophiala oligosperma</name>
    <dbReference type="NCBI Taxonomy" id="215243"/>
    <lineage>
        <taxon>Eukaryota</taxon>
        <taxon>Fungi</taxon>
        <taxon>Dikarya</taxon>
        <taxon>Ascomycota</taxon>
        <taxon>Pezizomycotina</taxon>
        <taxon>Eurotiomycetes</taxon>
        <taxon>Chaetothyriomycetidae</taxon>
        <taxon>Chaetothyriales</taxon>
        <taxon>Herpotrichiellaceae</taxon>
        <taxon>Exophiala</taxon>
    </lineage>
</organism>
<evidence type="ECO:0000256" key="1">
    <source>
        <dbReference type="SAM" id="Phobius"/>
    </source>
</evidence>
<dbReference type="GO" id="GO:0008233">
    <property type="term" value="F:peptidase activity"/>
    <property type="evidence" value="ECO:0007669"/>
    <property type="project" value="InterPro"/>
</dbReference>
<proteinExistence type="predicted"/>
<dbReference type="Proteomes" id="UP000053342">
    <property type="component" value="Unassembled WGS sequence"/>
</dbReference>
<sequence>MASTRLSTDSLIFPVMTCILLLPTALLWSWESQTTTHKTDFSTLIGAYLITGTIGMAMAMTAQGILSYLVAFIIFRENAKEYIKEFTMPEDKIKDAAHRAKRREMSSRWSYRFFLVIFCFVMAGVIEEGLKYLALMCASRYGTVTHDRDYLVIPAAAGVGFATIENIAYVYGSYENNESPLKLAITILERTLVGIPGHSMTAALIGVNVLARDVRGIPMSLPQILGVLVLFHGCSDLVLFLASAYEGNVGWVHPRKTSTICVGLGLVIGIQAVLAGLLRSRMLELQVAY</sequence>
<feature type="transmembrane region" description="Helical" evidence="1">
    <location>
        <begin position="45"/>
        <end position="75"/>
    </location>
</feature>
<reference evidence="2 3" key="1">
    <citation type="submission" date="2015-01" db="EMBL/GenBank/DDBJ databases">
        <title>The Genome Sequence of Exophiala oligosperma CBS72588.</title>
        <authorList>
            <consortium name="The Broad Institute Genomics Platform"/>
            <person name="Cuomo C."/>
            <person name="de Hoog S."/>
            <person name="Gorbushina A."/>
            <person name="Stielow B."/>
            <person name="Teixiera M."/>
            <person name="Abouelleil A."/>
            <person name="Chapman S.B."/>
            <person name="Priest M."/>
            <person name="Young S.K."/>
            <person name="Wortman J."/>
            <person name="Nusbaum C."/>
            <person name="Birren B."/>
        </authorList>
    </citation>
    <scope>NUCLEOTIDE SEQUENCE [LARGE SCALE GENOMIC DNA]</scope>
    <source>
        <strain evidence="2 3">CBS 72588</strain>
    </source>
</reference>
<dbReference type="EMBL" id="KN847333">
    <property type="protein sequence ID" value="KIW46358.1"/>
    <property type="molecule type" value="Genomic_DNA"/>
</dbReference>
<dbReference type="PANTHER" id="PTHR36844">
    <property type="entry name" value="PROTEASE PRSW"/>
    <property type="match status" value="1"/>
</dbReference>
<keyword evidence="1" id="KW-1133">Transmembrane helix</keyword>
<protein>
    <recommendedName>
        <fullName evidence="4">PrsW family intramembrane metalloprotease</fullName>
    </recommendedName>
</protein>
<evidence type="ECO:0008006" key="4">
    <source>
        <dbReference type="Google" id="ProtNLM"/>
    </source>
</evidence>
<dbReference type="PANTHER" id="PTHR36844:SF1">
    <property type="entry name" value="PROTEASE PRSW"/>
    <property type="match status" value="1"/>
</dbReference>
<name>A0A0D2DTC5_9EURO</name>
<feature type="transmembrane region" description="Helical" evidence="1">
    <location>
        <begin position="257"/>
        <end position="278"/>
    </location>
</feature>
<dbReference type="STRING" id="215243.A0A0D2DTC5"/>
<dbReference type="RefSeq" id="XP_016266574.1">
    <property type="nucleotide sequence ID" value="XM_016402677.1"/>
</dbReference>
<gene>
    <name evidence="2" type="ORF">PV06_02034</name>
</gene>
<keyword evidence="1" id="KW-0472">Membrane</keyword>
<feature type="transmembrane region" description="Helical" evidence="1">
    <location>
        <begin position="12"/>
        <end position="30"/>
    </location>
</feature>
<dbReference type="OrthoDB" id="125546at2759"/>
<dbReference type="InterPro" id="IPR026898">
    <property type="entry name" value="PrsW"/>
</dbReference>
<keyword evidence="3" id="KW-1185">Reference proteome</keyword>
<keyword evidence="1" id="KW-0812">Transmembrane</keyword>
<dbReference type="VEuPathDB" id="FungiDB:PV06_02034"/>
<feature type="transmembrane region" description="Helical" evidence="1">
    <location>
        <begin position="223"/>
        <end position="245"/>
    </location>
</feature>
<accession>A0A0D2DTC5</accession>
<dbReference type="GeneID" id="27354108"/>
<evidence type="ECO:0000313" key="3">
    <source>
        <dbReference type="Proteomes" id="UP000053342"/>
    </source>
</evidence>
<evidence type="ECO:0000313" key="2">
    <source>
        <dbReference type="EMBL" id="KIW46358.1"/>
    </source>
</evidence>
<dbReference type="AlphaFoldDB" id="A0A0D2DTC5"/>
<feature type="transmembrane region" description="Helical" evidence="1">
    <location>
        <begin position="109"/>
        <end position="126"/>
    </location>
</feature>